<dbReference type="PANTHER" id="PTHR46125">
    <property type="entry name" value="GATA TRANSCRIPTION FACTOR 28"/>
    <property type="match status" value="1"/>
</dbReference>
<evidence type="ECO:0000313" key="1">
    <source>
        <dbReference type="EMBL" id="KAD6118871.1"/>
    </source>
</evidence>
<proteinExistence type="predicted"/>
<organism evidence="1 2">
    <name type="scientific">Mikania micrantha</name>
    <name type="common">bitter vine</name>
    <dbReference type="NCBI Taxonomy" id="192012"/>
    <lineage>
        <taxon>Eukaryota</taxon>
        <taxon>Viridiplantae</taxon>
        <taxon>Streptophyta</taxon>
        <taxon>Embryophyta</taxon>
        <taxon>Tracheophyta</taxon>
        <taxon>Spermatophyta</taxon>
        <taxon>Magnoliopsida</taxon>
        <taxon>eudicotyledons</taxon>
        <taxon>Gunneridae</taxon>
        <taxon>Pentapetalae</taxon>
        <taxon>asterids</taxon>
        <taxon>campanulids</taxon>
        <taxon>Asterales</taxon>
        <taxon>Asteraceae</taxon>
        <taxon>Asteroideae</taxon>
        <taxon>Heliantheae alliance</taxon>
        <taxon>Eupatorieae</taxon>
        <taxon>Mikania</taxon>
    </lineage>
</organism>
<reference evidence="1 2" key="1">
    <citation type="submission" date="2019-05" db="EMBL/GenBank/DDBJ databases">
        <title>Mikania micrantha, genome provides insights into the molecular mechanism of rapid growth.</title>
        <authorList>
            <person name="Liu B."/>
        </authorList>
    </citation>
    <scope>NUCLEOTIDE SEQUENCE [LARGE SCALE GENOMIC DNA]</scope>
    <source>
        <strain evidence="1">NLD-2019</strain>
        <tissue evidence="1">Leaf</tissue>
    </source>
</reference>
<name>A0A5N6P9N1_9ASTR</name>
<accession>A0A5N6P9N1</accession>
<protein>
    <submittedName>
        <fullName evidence="1">Uncharacterized protein</fullName>
    </submittedName>
</protein>
<dbReference type="GO" id="GO:0006355">
    <property type="term" value="P:regulation of DNA-templated transcription"/>
    <property type="evidence" value="ECO:0007669"/>
    <property type="project" value="InterPro"/>
</dbReference>
<dbReference type="OrthoDB" id="2162994at2759"/>
<dbReference type="InterPro" id="IPR045280">
    <property type="entry name" value="TIFY-like"/>
</dbReference>
<sequence>MFWKAAYHLITDPSLPVTLSAPLPVTVPSLRHGRRLLRTWIHQQVSALTLILISYFNIARMSITCLDFKAELEHTELSSQTYEPHNIDKAQANLWSHLQAFNHGPHRPSFPARGAENSYFVEERVQKEQATSNIDLSSEGFNMHRIKGSSQPQRATSLGWFRENRKERCFDKNIRYNVQKKVTLRYYGYLSL</sequence>
<evidence type="ECO:0000313" key="2">
    <source>
        <dbReference type="Proteomes" id="UP000326396"/>
    </source>
</evidence>
<keyword evidence="2" id="KW-1185">Reference proteome</keyword>
<dbReference type="Proteomes" id="UP000326396">
    <property type="component" value="Linkage Group LG13"/>
</dbReference>
<dbReference type="PANTHER" id="PTHR46125:SF24">
    <property type="entry name" value="GATA TRANSCRIPTION FACTOR 18"/>
    <property type="match status" value="1"/>
</dbReference>
<dbReference type="EMBL" id="SZYD01000005">
    <property type="protein sequence ID" value="KAD6118871.1"/>
    <property type="molecule type" value="Genomic_DNA"/>
</dbReference>
<dbReference type="AlphaFoldDB" id="A0A5N6P9N1"/>
<gene>
    <name evidence="1" type="ORF">E3N88_10142</name>
</gene>
<comment type="caution">
    <text evidence="1">The sequence shown here is derived from an EMBL/GenBank/DDBJ whole genome shotgun (WGS) entry which is preliminary data.</text>
</comment>